<dbReference type="Proteomes" id="UP000030645">
    <property type="component" value="Unassembled WGS sequence"/>
</dbReference>
<dbReference type="PANTHER" id="PTHR38382:SF1">
    <property type="entry name" value="RNA-BINDING PROTEIN"/>
    <property type="match status" value="1"/>
</dbReference>
<dbReference type="OrthoDB" id="753880at2759"/>
<keyword evidence="3" id="KW-1185">Reference proteome</keyword>
<reference evidence="3" key="1">
    <citation type="submission" date="2013-01" db="EMBL/GenBank/DDBJ databases">
        <title>Draft Genome Sequence of a Mulberry Tree, Morus notabilis C.K. Schneid.</title>
        <authorList>
            <person name="He N."/>
            <person name="Zhao S."/>
        </authorList>
    </citation>
    <scope>NUCLEOTIDE SEQUENCE</scope>
</reference>
<feature type="region of interest" description="Disordered" evidence="1">
    <location>
        <begin position="1"/>
        <end position="95"/>
    </location>
</feature>
<gene>
    <name evidence="2" type="ORF">L484_000554</name>
</gene>
<proteinExistence type="predicted"/>
<evidence type="ECO:0000313" key="2">
    <source>
        <dbReference type="EMBL" id="EXB54215.1"/>
    </source>
</evidence>
<sequence length="230" mass="24839">MEPKETPFRAFGQQSIASSFLSPSSNPFKASKDKTKNEASEKGSLSDFLQRKLNETSGLPGTVKGKSKPFSSLLGPRESGGGSIDEQAEAKKGGAADLNSVVEKVVLEQFKHSGTLEGDCVGPSSAGGAENCDKTIVRGLRKRKNLEGGHERQIPRKHFAVLGGNLKLKQQRRDGDLTNRENLKTAYNHYANGGGWWDNNMEGVDNEEVGFSEVWEGVGSTTFGGIADWH</sequence>
<name>W9R4A9_9ROSA</name>
<dbReference type="eggNOG" id="ENOG502S1IR">
    <property type="taxonomic scope" value="Eukaryota"/>
</dbReference>
<dbReference type="EMBL" id="KE344160">
    <property type="protein sequence ID" value="EXB54215.1"/>
    <property type="molecule type" value="Genomic_DNA"/>
</dbReference>
<protein>
    <submittedName>
        <fullName evidence="2">Uncharacterized protein</fullName>
    </submittedName>
</protein>
<feature type="compositionally biased region" description="Basic and acidic residues" evidence="1">
    <location>
        <begin position="30"/>
        <end position="41"/>
    </location>
</feature>
<dbReference type="AlphaFoldDB" id="W9R4A9"/>
<evidence type="ECO:0000313" key="3">
    <source>
        <dbReference type="Proteomes" id="UP000030645"/>
    </source>
</evidence>
<dbReference type="KEGG" id="mnt:21384184"/>
<dbReference type="STRING" id="981085.W9R4A9"/>
<evidence type="ECO:0000256" key="1">
    <source>
        <dbReference type="SAM" id="MobiDB-lite"/>
    </source>
</evidence>
<organism evidence="2 3">
    <name type="scientific">Morus notabilis</name>
    <dbReference type="NCBI Taxonomy" id="981085"/>
    <lineage>
        <taxon>Eukaryota</taxon>
        <taxon>Viridiplantae</taxon>
        <taxon>Streptophyta</taxon>
        <taxon>Embryophyta</taxon>
        <taxon>Tracheophyta</taxon>
        <taxon>Spermatophyta</taxon>
        <taxon>Magnoliopsida</taxon>
        <taxon>eudicotyledons</taxon>
        <taxon>Gunneridae</taxon>
        <taxon>Pentapetalae</taxon>
        <taxon>rosids</taxon>
        <taxon>fabids</taxon>
        <taxon>Rosales</taxon>
        <taxon>Moraceae</taxon>
        <taxon>Moreae</taxon>
        <taxon>Morus</taxon>
    </lineage>
</organism>
<dbReference type="PANTHER" id="PTHR38382">
    <property type="entry name" value="RNA-BINDING PROTEIN"/>
    <property type="match status" value="1"/>
</dbReference>
<feature type="compositionally biased region" description="Polar residues" evidence="1">
    <location>
        <begin position="12"/>
        <end position="28"/>
    </location>
</feature>
<accession>W9R4A9</accession>